<dbReference type="Pfam" id="PF13563">
    <property type="entry name" value="2_5_RNA_ligase2"/>
    <property type="match status" value="1"/>
</dbReference>
<dbReference type="Gene3D" id="3.90.1140.10">
    <property type="entry name" value="Cyclic phosphodiesterase"/>
    <property type="match status" value="1"/>
</dbReference>
<protein>
    <recommendedName>
        <fullName evidence="3">2'-5' RNA ligase family protein</fullName>
    </recommendedName>
</protein>
<evidence type="ECO:0000313" key="1">
    <source>
        <dbReference type="EMBL" id="GII52824.1"/>
    </source>
</evidence>
<evidence type="ECO:0008006" key="3">
    <source>
        <dbReference type="Google" id="ProtNLM"/>
    </source>
</evidence>
<accession>A0A8J3UVL3</accession>
<gene>
    <name evidence="1" type="ORF">Pth03_12130</name>
</gene>
<organism evidence="1 2">
    <name type="scientific">Planotetraspora thailandica</name>
    <dbReference type="NCBI Taxonomy" id="487172"/>
    <lineage>
        <taxon>Bacteria</taxon>
        <taxon>Bacillati</taxon>
        <taxon>Actinomycetota</taxon>
        <taxon>Actinomycetes</taxon>
        <taxon>Streptosporangiales</taxon>
        <taxon>Streptosporangiaceae</taxon>
        <taxon>Planotetraspora</taxon>
    </lineage>
</organism>
<sequence>MRQGIIDVRGAVGETDVWTPHMSIAYSDTDGPAKPYRDALASVTADPVTVTIQRIQLIALGRDEHLYRWESVADLPLGTQSLYPPRRMHGR</sequence>
<keyword evidence="2" id="KW-1185">Reference proteome</keyword>
<dbReference type="AlphaFoldDB" id="A0A8J3UVL3"/>
<dbReference type="EMBL" id="BOOR01000007">
    <property type="protein sequence ID" value="GII52824.1"/>
    <property type="molecule type" value="Genomic_DNA"/>
</dbReference>
<proteinExistence type="predicted"/>
<name>A0A8J3UVL3_9ACTN</name>
<reference evidence="1" key="1">
    <citation type="submission" date="2021-01" db="EMBL/GenBank/DDBJ databases">
        <title>Whole genome shotgun sequence of Planotetraspora thailandica NBRC 104271.</title>
        <authorList>
            <person name="Komaki H."/>
            <person name="Tamura T."/>
        </authorList>
    </citation>
    <scope>NUCLEOTIDE SEQUENCE</scope>
    <source>
        <strain evidence="1">NBRC 104271</strain>
    </source>
</reference>
<comment type="caution">
    <text evidence="1">The sequence shown here is derived from an EMBL/GenBank/DDBJ whole genome shotgun (WGS) entry which is preliminary data.</text>
</comment>
<dbReference type="Proteomes" id="UP000605992">
    <property type="component" value="Unassembled WGS sequence"/>
</dbReference>
<evidence type="ECO:0000313" key="2">
    <source>
        <dbReference type="Proteomes" id="UP000605992"/>
    </source>
</evidence>